<protein>
    <submittedName>
        <fullName evidence="3">MazG family protein</fullName>
    </submittedName>
</protein>
<dbReference type="CDD" id="cd11528">
    <property type="entry name" value="NTP-PPase_MazG_Nterm"/>
    <property type="match status" value="1"/>
</dbReference>
<dbReference type="NCBIfam" id="TIGR00444">
    <property type="entry name" value="mazG"/>
    <property type="match status" value="1"/>
</dbReference>
<name>A0A0J8DCS1_CLOCY</name>
<gene>
    <name evidence="3" type="ORF">CLCY_4c00210</name>
</gene>
<evidence type="ECO:0000259" key="2">
    <source>
        <dbReference type="Pfam" id="PF03819"/>
    </source>
</evidence>
<evidence type="ECO:0000313" key="3">
    <source>
        <dbReference type="EMBL" id="KMT22049.1"/>
    </source>
</evidence>
<dbReference type="FunFam" id="1.10.287.1080:FF:000001">
    <property type="entry name" value="Nucleoside triphosphate pyrophosphohydrolase"/>
    <property type="match status" value="1"/>
</dbReference>
<dbReference type="Gene3D" id="1.10.287.1080">
    <property type="entry name" value="MazG-like"/>
    <property type="match status" value="2"/>
</dbReference>
<dbReference type="GO" id="GO:0046047">
    <property type="term" value="P:TTP catabolic process"/>
    <property type="evidence" value="ECO:0007669"/>
    <property type="project" value="TreeGrafter"/>
</dbReference>
<dbReference type="InterPro" id="IPR048015">
    <property type="entry name" value="NTP-PPase_MazG-like_N"/>
</dbReference>
<dbReference type="GO" id="GO:0046081">
    <property type="term" value="P:dUTP catabolic process"/>
    <property type="evidence" value="ECO:0007669"/>
    <property type="project" value="TreeGrafter"/>
</dbReference>
<dbReference type="Pfam" id="PF00590">
    <property type="entry name" value="TP_methylase"/>
    <property type="match status" value="1"/>
</dbReference>
<accession>A0A0J8DCS1</accession>
<dbReference type="InterPro" id="IPR014777">
    <property type="entry name" value="4pyrrole_Mease_sub1"/>
</dbReference>
<dbReference type="Gene3D" id="3.40.1010.10">
    <property type="entry name" value="Cobalt-precorrin-4 Transmethylase, Domain 1"/>
    <property type="match status" value="1"/>
</dbReference>
<dbReference type="GO" id="GO:0047429">
    <property type="term" value="F:nucleoside triphosphate diphosphatase activity"/>
    <property type="evidence" value="ECO:0007669"/>
    <property type="project" value="InterPro"/>
</dbReference>
<dbReference type="InterPro" id="IPR024180">
    <property type="entry name" value="Tetrapyrrole_Mease/MazG_pred"/>
</dbReference>
<dbReference type="InterPro" id="IPR035013">
    <property type="entry name" value="YabN_N"/>
</dbReference>
<dbReference type="AlphaFoldDB" id="A0A0J8DCS1"/>
<dbReference type="PATRIC" id="fig|1121307.3.peg.1674"/>
<dbReference type="NCBIfam" id="NF007113">
    <property type="entry name" value="PRK09562.1"/>
    <property type="match status" value="1"/>
</dbReference>
<dbReference type="InterPro" id="IPR011551">
    <property type="entry name" value="NTP_PyrPHydrolase_MazG"/>
</dbReference>
<dbReference type="CDD" id="cd11723">
    <property type="entry name" value="YabN_N_like"/>
    <property type="match status" value="1"/>
</dbReference>
<evidence type="ECO:0000313" key="4">
    <source>
        <dbReference type="Proteomes" id="UP000036756"/>
    </source>
</evidence>
<proteinExistence type="predicted"/>
<dbReference type="EMBL" id="LFVU01000024">
    <property type="protein sequence ID" value="KMT22049.1"/>
    <property type="molecule type" value="Genomic_DNA"/>
</dbReference>
<sequence length="482" mass="55398">MIKIVGLGPGSSGDLTLKTLDIMKSAKKVYIRTFKHPNVEYIRNSGIEFETFDDMYDSAEDFDALYLEIATKVASEDNVVYAVPGHPLVAEKSVQHIIKICEENGKEYEIVTALSFIDAVVSAIKIDPITGLKIIDGLQLDTQEPDINVSNIVTQVYSPFIACDIKIKLMDYYDDEQEVYLIRAAGVEGLEKIEKMFLYEIDRADWVDYLTSLYIPPCTKNRKYNFNDLVSVMKTLRSEEGCPWDREQTHKSLERYLVEECYEVLDAIRKDDIDNLSEELGDVLLQVVFHSEIAREYDGFNIRDVVHGITKKMIDRHTHIFGEDKCETSGEVLSNWDKIKMKEKSQETYTQVLKDIPLSFPSLMRALKLQEKVKKVGFEFPHIEDTISKIQEEFEEVLKAHKNGNNKELEEEIGDLLFSVVNFSRFLSINPEICLTNTIEKFIKRFEYIENKVLESGKTLNEATLGEMDRLWNEAKGIKEGI</sequence>
<keyword evidence="4" id="KW-1185">Reference proteome</keyword>
<dbReference type="GO" id="GO:0046076">
    <property type="term" value="P:dTTP catabolic process"/>
    <property type="evidence" value="ECO:0007669"/>
    <property type="project" value="TreeGrafter"/>
</dbReference>
<dbReference type="GO" id="GO:0006950">
    <property type="term" value="P:response to stress"/>
    <property type="evidence" value="ECO:0007669"/>
    <property type="project" value="UniProtKB-ARBA"/>
</dbReference>
<dbReference type="InterPro" id="IPR004518">
    <property type="entry name" value="MazG-like_dom"/>
</dbReference>
<dbReference type="OrthoDB" id="9808939at2"/>
<dbReference type="FunFam" id="1.10.287.1080:FF:000003">
    <property type="entry name" value="Nucleoside triphosphate pyrophosphohydrolase"/>
    <property type="match status" value="1"/>
</dbReference>
<feature type="domain" description="Tetrapyrrole methylase" evidence="1">
    <location>
        <begin position="2"/>
        <end position="201"/>
    </location>
</feature>
<reference evidence="3 4" key="1">
    <citation type="submission" date="2015-06" db="EMBL/GenBank/DDBJ databases">
        <title>Draft genome sequence of the purine-degrading Clostridium cylindrosporum HC-1 (DSM 605).</title>
        <authorList>
            <person name="Poehlein A."/>
            <person name="Schiel-Bengelsdorf B."/>
            <person name="Bengelsdorf F."/>
            <person name="Daniel R."/>
            <person name="Duerre P."/>
        </authorList>
    </citation>
    <scope>NUCLEOTIDE SEQUENCE [LARGE SCALE GENOMIC DNA]</scope>
    <source>
        <strain evidence="3 4">DSM 605</strain>
    </source>
</reference>
<organism evidence="3 4">
    <name type="scientific">Clostridium cylindrosporum DSM 605</name>
    <dbReference type="NCBI Taxonomy" id="1121307"/>
    <lineage>
        <taxon>Bacteria</taxon>
        <taxon>Bacillati</taxon>
        <taxon>Bacillota</taxon>
        <taxon>Clostridia</taxon>
        <taxon>Eubacteriales</taxon>
        <taxon>Clostridiaceae</taxon>
        <taxon>Clostridium</taxon>
    </lineage>
</organism>
<dbReference type="SUPFAM" id="SSF53790">
    <property type="entry name" value="Tetrapyrrole methylase"/>
    <property type="match status" value="1"/>
</dbReference>
<dbReference type="InterPro" id="IPR000878">
    <property type="entry name" value="4pyrrol_Mease"/>
</dbReference>
<dbReference type="GO" id="GO:0046052">
    <property type="term" value="P:UTP catabolic process"/>
    <property type="evidence" value="ECO:0007669"/>
    <property type="project" value="TreeGrafter"/>
</dbReference>
<dbReference type="STRING" id="1121307.CLCY_4c00210"/>
<dbReference type="CDD" id="cd11529">
    <property type="entry name" value="NTP-PPase_MazG_Cterm"/>
    <property type="match status" value="1"/>
</dbReference>
<dbReference type="Pfam" id="PF03819">
    <property type="entry name" value="MazG"/>
    <property type="match status" value="2"/>
</dbReference>
<dbReference type="RefSeq" id="WP_048570153.1">
    <property type="nucleotide sequence ID" value="NZ_LFVU01000024.1"/>
</dbReference>
<dbReference type="InterPro" id="IPR035996">
    <property type="entry name" value="4pyrrol_Methylase_sf"/>
</dbReference>
<comment type="caution">
    <text evidence="3">The sequence shown here is derived from an EMBL/GenBank/DDBJ whole genome shotgun (WGS) entry which is preliminary data.</text>
</comment>
<evidence type="ECO:0000259" key="1">
    <source>
        <dbReference type="Pfam" id="PF00590"/>
    </source>
</evidence>
<dbReference type="GO" id="GO:0006203">
    <property type="term" value="P:dGTP catabolic process"/>
    <property type="evidence" value="ECO:0007669"/>
    <property type="project" value="TreeGrafter"/>
</dbReference>
<dbReference type="GO" id="GO:0046061">
    <property type="term" value="P:dATP catabolic process"/>
    <property type="evidence" value="ECO:0007669"/>
    <property type="project" value="TreeGrafter"/>
</dbReference>
<dbReference type="SUPFAM" id="SSF101386">
    <property type="entry name" value="all-alpha NTP pyrophosphatases"/>
    <property type="match status" value="2"/>
</dbReference>
<dbReference type="PANTHER" id="PTHR30522:SF0">
    <property type="entry name" value="NUCLEOSIDE TRIPHOSPHATE PYROPHOSPHOHYDROLASE"/>
    <property type="match status" value="1"/>
</dbReference>
<dbReference type="PIRSF" id="PIRSF002845">
    <property type="entry name" value="Ttrprl_mtas_MazG"/>
    <property type="match status" value="1"/>
</dbReference>
<dbReference type="Proteomes" id="UP000036756">
    <property type="component" value="Unassembled WGS sequence"/>
</dbReference>
<feature type="domain" description="NTP pyrophosphohydrolase MazG-like" evidence="2">
    <location>
        <begin position="385"/>
        <end position="445"/>
    </location>
</feature>
<dbReference type="InterPro" id="IPR048011">
    <property type="entry name" value="NTP-PPase_MazG-like_C"/>
</dbReference>
<dbReference type="PANTHER" id="PTHR30522">
    <property type="entry name" value="NUCLEOSIDE TRIPHOSPHATE PYROPHOSPHOHYDROLASE"/>
    <property type="match status" value="1"/>
</dbReference>
<dbReference type="GO" id="GO:0008168">
    <property type="term" value="F:methyltransferase activity"/>
    <property type="evidence" value="ECO:0007669"/>
    <property type="project" value="InterPro"/>
</dbReference>
<feature type="domain" description="NTP pyrophosphohydrolase MazG-like" evidence="2">
    <location>
        <begin position="248"/>
        <end position="321"/>
    </location>
</feature>